<dbReference type="PANTHER" id="PTHR33434">
    <property type="entry name" value="DEGV DOMAIN-CONTAINING PROTEIN DR_1986-RELATED"/>
    <property type="match status" value="1"/>
</dbReference>
<dbReference type="OrthoDB" id="9780216at2"/>
<dbReference type="NCBIfam" id="TIGR00762">
    <property type="entry name" value="DegV"/>
    <property type="match status" value="1"/>
</dbReference>
<dbReference type="SUPFAM" id="SSF82549">
    <property type="entry name" value="DAK1/DegV-like"/>
    <property type="match status" value="1"/>
</dbReference>
<dbReference type="PROSITE" id="PS51482">
    <property type="entry name" value="DEGV"/>
    <property type="match status" value="1"/>
</dbReference>
<sequence length="281" mass="30201">MVRIITDSTSDITQEDAARLNVTVVPLTVFFGSEAYKDGIDLTKKDFFEKLAVAETLPTTSQIPPGEFTPLFQRYIDAGDEIVGIFISSKLSGTCQSAEVARGLVSEEKIHVIDSLTATFELALLVFEAIRFRDEGKSAAEIAESISGLVKRVRLLAAVDTLKYLRMSGRISTTTAFVGGLLGINPIIAITDGLVVSVGKTRGLRAGLNFIADRMTLDPPDTAHTVVFGHTNAPQALRETADYLTAQFHIANYHEMDIGITVGTHVGPGAAGIAYIARAKE</sequence>
<dbReference type="InterPro" id="IPR003797">
    <property type="entry name" value="DegV"/>
</dbReference>
<dbReference type="AlphaFoldDB" id="A0A1M5VBW7"/>
<dbReference type="Proteomes" id="UP000183995">
    <property type="component" value="Unassembled WGS sequence"/>
</dbReference>
<reference evidence="2 3" key="1">
    <citation type="submission" date="2016-11" db="EMBL/GenBank/DDBJ databases">
        <authorList>
            <person name="Jaros S."/>
            <person name="Januszkiewicz K."/>
            <person name="Wedrychowicz H."/>
        </authorList>
    </citation>
    <scope>NUCLEOTIDE SEQUENCE [LARGE SCALE GENOMIC DNA]</scope>
    <source>
        <strain evidence="2 3">DSM 10068</strain>
    </source>
</reference>
<accession>A0A1M5VBW7</accession>
<dbReference type="Pfam" id="PF02645">
    <property type="entry name" value="DegV"/>
    <property type="match status" value="1"/>
</dbReference>
<dbReference type="Gene3D" id="3.30.1180.10">
    <property type="match status" value="1"/>
</dbReference>
<dbReference type="RefSeq" id="WP_073076315.1">
    <property type="nucleotide sequence ID" value="NZ_FQXV01000002.1"/>
</dbReference>
<keyword evidence="3" id="KW-1185">Reference proteome</keyword>
<name>A0A1M5VBW7_9FIRM</name>
<evidence type="ECO:0000256" key="1">
    <source>
        <dbReference type="ARBA" id="ARBA00023121"/>
    </source>
</evidence>
<dbReference type="PANTHER" id="PTHR33434:SF2">
    <property type="entry name" value="FATTY ACID-BINDING PROTEIN TM_1468"/>
    <property type="match status" value="1"/>
</dbReference>
<evidence type="ECO:0000313" key="3">
    <source>
        <dbReference type="Proteomes" id="UP000183995"/>
    </source>
</evidence>
<dbReference type="InterPro" id="IPR050270">
    <property type="entry name" value="DegV_domain_contain"/>
</dbReference>
<protein>
    <submittedName>
        <fullName evidence="2">EDD domain protein, DegV family</fullName>
    </submittedName>
</protein>
<dbReference type="InterPro" id="IPR043168">
    <property type="entry name" value="DegV_C"/>
</dbReference>
<keyword evidence="1" id="KW-0446">Lipid-binding</keyword>
<dbReference type="GO" id="GO:0008289">
    <property type="term" value="F:lipid binding"/>
    <property type="evidence" value="ECO:0007669"/>
    <property type="project" value="UniProtKB-KW"/>
</dbReference>
<proteinExistence type="predicted"/>
<dbReference type="EMBL" id="FQXV01000002">
    <property type="protein sequence ID" value="SHH72423.1"/>
    <property type="molecule type" value="Genomic_DNA"/>
</dbReference>
<organism evidence="2 3">
    <name type="scientific">Sporobacter termitidis DSM 10068</name>
    <dbReference type="NCBI Taxonomy" id="1123282"/>
    <lineage>
        <taxon>Bacteria</taxon>
        <taxon>Bacillati</taxon>
        <taxon>Bacillota</taxon>
        <taxon>Clostridia</taxon>
        <taxon>Eubacteriales</taxon>
        <taxon>Oscillospiraceae</taxon>
        <taxon>Sporobacter</taxon>
    </lineage>
</organism>
<dbReference type="STRING" id="1123282.SAMN02745823_00740"/>
<dbReference type="Gene3D" id="3.40.50.10170">
    <property type="match status" value="1"/>
</dbReference>
<gene>
    <name evidence="2" type="ORF">SAMN02745823_00740</name>
</gene>
<evidence type="ECO:0000313" key="2">
    <source>
        <dbReference type="EMBL" id="SHH72423.1"/>
    </source>
</evidence>